<dbReference type="PROSITE" id="PS52016">
    <property type="entry name" value="TONB_DEPENDENT_REC_3"/>
    <property type="match status" value="1"/>
</dbReference>
<keyword evidence="7" id="KW-0406">Ion transport</keyword>
<comment type="subcellular location">
    <subcellularLocation>
        <location evidence="1 11">Cell outer membrane</location>
        <topology evidence="1 11">Multi-pass membrane protein</topology>
    </subcellularLocation>
</comment>
<feature type="chain" id="PRO_5030614227" evidence="13">
    <location>
        <begin position="31"/>
        <end position="811"/>
    </location>
</feature>
<keyword evidence="17" id="KW-1185">Reference proteome</keyword>
<keyword evidence="3 11" id="KW-1134">Transmembrane beta strand</keyword>
<protein>
    <submittedName>
        <fullName evidence="16">Iron complex outermembrane receptor protein</fullName>
    </submittedName>
</protein>
<name>A0A7X0EFR6_9PROT</name>
<organism evidence="16 17">
    <name type="scientific">Nitrospirillum iridis</name>
    <dbReference type="NCBI Taxonomy" id="765888"/>
    <lineage>
        <taxon>Bacteria</taxon>
        <taxon>Pseudomonadati</taxon>
        <taxon>Pseudomonadota</taxon>
        <taxon>Alphaproteobacteria</taxon>
        <taxon>Rhodospirillales</taxon>
        <taxon>Azospirillaceae</taxon>
        <taxon>Nitrospirillum</taxon>
    </lineage>
</organism>
<comment type="similarity">
    <text evidence="11 12">Belongs to the TonB-dependent receptor family.</text>
</comment>
<keyword evidence="10 11" id="KW-0998">Cell outer membrane</keyword>
<dbReference type="PANTHER" id="PTHR32552">
    <property type="entry name" value="FERRICHROME IRON RECEPTOR-RELATED"/>
    <property type="match status" value="1"/>
</dbReference>
<dbReference type="InterPro" id="IPR036942">
    <property type="entry name" value="Beta-barrel_TonB_sf"/>
</dbReference>
<keyword evidence="4" id="KW-0410">Iron transport</keyword>
<dbReference type="Gene3D" id="2.40.170.20">
    <property type="entry name" value="TonB-dependent receptor, beta-barrel domain"/>
    <property type="match status" value="1"/>
</dbReference>
<evidence type="ECO:0000256" key="5">
    <source>
        <dbReference type="ARBA" id="ARBA00022692"/>
    </source>
</evidence>
<dbReference type="EMBL" id="JACIIZ010000011">
    <property type="protein sequence ID" value="MBB6253321.1"/>
    <property type="molecule type" value="Genomic_DNA"/>
</dbReference>
<dbReference type="InterPro" id="IPR012910">
    <property type="entry name" value="Plug_dom"/>
</dbReference>
<dbReference type="PANTHER" id="PTHR32552:SF81">
    <property type="entry name" value="TONB-DEPENDENT OUTER MEMBRANE RECEPTOR"/>
    <property type="match status" value="1"/>
</dbReference>
<keyword evidence="6" id="KW-0408">Iron</keyword>
<feature type="signal peptide" evidence="13">
    <location>
        <begin position="1"/>
        <end position="30"/>
    </location>
</feature>
<reference evidence="16 17" key="1">
    <citation type="submission" date="2020-08" db="EMBL/GenBank/DDBJ databases">
        <title>Genomic Encyclopedia of Type Strains, Phase IV (KMG-IV): sequencing the most valuable type-strain genomes for metagenomic binning, comparative biology and taxonomic classification.</title>
        <authorList>
            <person name="Goeker M."/>
        </authorList>
    </citation>
    <scope>NUCLEOTIDE SEQUENCE [LARGE SCALE GENOMIC DNA]</scope>
    <source>
        <strain evidence="16 17">DSM 22198</strain>
    </source>
</reference>
<keyword evidence="16" id="KW-0675">Receptor</keyword>
<feature type="domain" description="TonB-dependent receptor plug" evidence="15">
    <location>
        <begin position="63"/>
        <end position="169"/>
    </location>
</feature>
<accession>A0A7X0EFR6</accession>
<evidence type="ECO:0000256" key="10">
    <source>
        <dbReference type="ARBA" id="ARBA00023237"/>
    </source>
</evidence>
<evidence type="ECO:0000256" key="13">
    <source>
        <dbReference type="SAM" id="SignalP"/>
    </source>
</evidence>
<evidence type="ECO:0000259" key="14">
    <source>
        <dbReference type="Pfam" id="PF00593"/>
    </source>
</evidence>
<dbReference type="Pfam" id="PF07715">
    <property type="entry name" value="Plug"/>
    <property type="match status" value="1"/>
</dbReference>
<keyword evidence="13" id="KW-0732">Signal</keyword>
<dbReference type="Proteomes" id="UP000539175">
    <property type="component" value="Unassembled WGS sequence"/>
</dbReference>
<dbReference type="GO" id="GO:0006826">
    <property type="term" value="P:iron ion transport"/>
    <property type="evidence" value="ECO:0007669"/>
    <property type="project" value="UniProtKB-KW"/>
</dbReference>
<sequence length="811" mass="86430">MTKCKPMLVAWALSAAAFWAVLPASAPAHAEGVPQPDAASPATAPDVEEIIVTARKRQESILKVPVVETALTEATLDRAQAVDLRSIAAHVPGLVMGAGTLSVGNQVSIRGVGTTSLDAGVDQSVSLNIDGLQLTQGLAYKVGLFDLAQAEVLKGPQSLFFGKNSPGGVISLRSADPGDRVELIARSGYEAEAREWRNEVIVSGPLTDTLGIRLAGMYDTTDGYFDNHGAAVPGLGGAATDGRFAAARNYILRGTAVWKPSEVFDARLKVNIAHDRVADGGIQQMASCPDGVAGPNGIPFINPKDDCRLNRDMWVVNSDPAAFPGIRNSGVSFSDQGQKFGTLEMNVNLTDALALTSVSGYYHLRQDSLINGTATGAAGAALDADNHFTREDFTEELRLSSDFSGPINFTAGGFYQNGQMSNRIWVMGNTKLGLPATLQLGSHHVDIESASAFGQLRWRPIDQVEVSGGVRFTDERRSDREINAITGTDVVVPLAKPNIGSDNFSPEFTVSYMPTDDLTVFGSLKRGYKSGSFSITTITAAGSDNSFGDEKVDGGEVGLKSRWLDRSLSLNLAGYYYSYKGLQVGANEPPQGGTGPIVLRTINAGAAEVYGIDFDVNYQPPSVAGLTLRGSVNWNHARFTALDKVPCWGGQTIAQGCNEVMDPATGRYTSQNLDGKPLVRAPDWQASVGFDYTMPVWEGKNLTFSTSGQYSSRYLTNLLARDDFYQAAFFKTDASVTLSGVGGRWEVALIGNNLTDKITTGNCTNGNFAYGQILGGQLTGSNAVGPAGTDELLCFADRGRELWTRLTVKFN</sequence>
<evidence type="ECO:0000256" key="11">
    <source>
        <dbReference type="PROSITE-ProRule" id="PRU01360"/>
    </source>
</evidence>
<evidence type="ECO:0000256" key="9">
    <source>
        <dbReference type="ARBA" id="ARBA00023136"/>
    </source>
</evidence>
<dbReference type="InterPro" id="IPR000531">
    <property type="entry name" value="Beta-barrel_TonB"/>
</dbReference>
<evidence type="ECO:0000256" key="7">
    <source>
        <dbReference type="ARBA" id="ARBA00023065"/>
    </source>
</evidence>
<evidence type="ECO:0000256" key="8">
    <source>
        <dbReference type="ARBA" id="ARBA00023077"/>
    </source>
</evidence>
<feature type="domain" description="TonB-dependent receptor-like beta-barrel" evidence="14">
    <location>
        <begin position="328"/>
        <end position="754"/>
    </location>
</feature>
<evidence type="ECO:0000313" key="16">
    <source>
        <dbReference type="EMBL" id="MBB6253321.1"/>
    </source>
</evidence>
<evidence type="ECO:0000259" key="15">
    <source>
        <dbReference type="Pfam" id="PF07715"/>
    </source>
</evidence>
<evidence type="ECO:0000256" key="2">
    <source>
        <dbReference type="ARBA" id="ARBA00022448"/>
    </source>
</evidence>
<proteinExistence type="inferred from homology"/>
<dbReference type="AlphaFoldDB" id="A0A7X0EFR6"/>
<evidence type="ECO:0000256" key="12">
    <source>
        <dbReference type="RuleBase" id="RU003357"/>
    </source>
</evidence>
<evidence type="ECO:0000313" key="17">
    <source>
        <dbReference type="Proteomes" id="UP000539175"/>
    </source>
</evidence>
<dbReference type="InterPro" id="IPR039426">
    <property type="entry name" value="TonB-dep_rcpt-like"/>
</dbReference>
<dbReference type="Pfam" id="PF00593">
    <property type="entry name" value="TonB_dep_Rec_b-barrel"/>
    <property type="match status" value="1"/>
</dbReference>
<dbReference type="GO" id="GO:0009279">
    <property type="term" value="C:cell outer membrane"/>
    <property type="evidence" value="ECO:0007669"/>
    <property type="project" value="UniProtKB-SubCell"/>
</dbReference>
<keyword evidence="8 12" id="KW-0798">TonB box</keyword>
<evidence type="ECO:0000256" key="4">
    <source>
        <dbReference type="ARBA" id="ARBA00022496"/>
    </source>
</evidence>
<evidence type="ECO:0000256" key="3">
    <source>
        <dbReference type="ARBA" id="ARBA00022452"/>
    </source>
</evidence>
<gene>
    <name evidence="16" type="ORF">FHS74_003890</name>
</gene>
<dbReference type="RefSeq" id="WP_184803655.1">
    <property type="nucleotide sequence ID" value="NZ_JACIIZ010000011.1"/>
</dbReference>
<keyword evidence="2 11" id="KW-0813">Transport</keyword>
<dbReference type="SUPFAM" id="SSF56935">
    <property type="entry name" value="Porins"/>
    <property type="match status" value="1"/>
</dbReference>
<evidence type="ECO:0000256" key="1">
    <source>
        <dbReference type="ARBA" id="ARBA00004571"/>
    </source>
</evidence>
<keyword evidence="9 11" id="KW-0472">Membrane</keyword>
<comment type="caution">
    <text evidence="16">The sequence shown here is derived from an EMBL/GenBank/DDBJ whole genome shotgun (WGS) entry which is preliminary data.</text>
</comment>
<evidence type="ECO:0000256" key="6">
    <source>
        <dbReference type="ARBA" id="ARBA00023004"/>
    </source>
</evidence>
<keyword evidence="5 11" id="KW-0812">Transmembrane</keyword>